<reference evidence="1" key="1">
    <citation type="submission" date="2014-11" db="EMBL/GenBank/DDBJ databases">
        <authorList>
            <person name="Amaro Gonzalez C."/>
        </authorList>
    </citation>
    <scope>NUCLEOTIDE SEQUENCE</scope>
</reference>
<dbReference type="EMBL" id="GBXM01107048">
    <property type="protein sequence ID" value="JAH01529.1"/>
    <property type="molecule type" value="Transcribed_RNA"/>
</dbReference>
<evidence type="ECO:0000313" key="1">
    <source>
        <dbReference type="EMBL" id="JAH01529.1"/>
    </source>
</evidence>
<dbReference type="AlphaFoldDB" id="A0A0E9PAJ1"/>
<organism evidence="1">
    <name type="scientific">Anguilla anguilla</name>
    <name type="common">European freshwater eel</name>
    <name type="synonym">Muraena anguilla</name>
    <dbReference type="NCBI Taxonomy" id="7936"/>
    <lineage>
        <taxon>Eukaryota</taxon>
        <taxon>Metazoa</taxon>
        <taxon>Chordata</taxon>
        <taxon>Craniata</taxon>
        <taxon>Vertebrata</taxon>
        <taxon>Euteleostomi</taxon>
        <taxon>Actinopterygii</taxon>
        <taxon>Neopterygii</taxon>
        <taxon>Teleostei</taxon>
        <taxon>Anguilliformes</taxon>
        <taxon>Anguillidae</taxon>
        <taxon>Anguilla</taxon>
    </lineage>
</organism>
<name>A0A0E9PAJ1_ANGAN</name>
<proteinExistence type="predicted"/>
<accession>A0A0E9PAJ1</accession>
<reference evidence="1" key="2">
    <citation type="journal article" date="2015" name="Fish Shellfish Immunol.">
        <title>Early steps in the European eel (Anguilla anguilla)-Vibrio vulnificus interaction in the gills: Role of the RtxA13 toxin.</title>
        <authorList>
            <person name="Callol A."/>
            <person name="Pajuelo D."/>
            <person name="Ebbesson L."/>
            <person name="Teles M."/>
            <person name="MacKenzie S."/>
            <person name="Amaro C."/>
        </authorList>
    </citation>
    <scope>NUCLEOTIDE SEQUENCE</scope>
</reference>
<protein>
    <submittedName>
        <fullName evidence="1">Uncharacterized protein</fullName>
    </submittedName>
</protein>
<sequence>MRSVLLTQCPRELNWWTVARRVAWTRYRMPLRRNSAGTHCKL</sequence>